<name>A0A177IR42_9CORY</name>
<comment type="caution">
    <text evidence="6">The sequence shown here is derived from an EMBL/GenBank/DDBJ whole genome shotgun (WGS) entry which is preliminary data.</text>
</comment>
<dbReference type="InterPro" id="IPR014636">
    <property type="entry name" value="RNaseH/PGlycerate_mutase"/>
</dbReference>
<protein>
    <submittedName>
        <fullName evidence="6">Acid phosphatase</fullName>
    </submittedName>
</protein>
<dbReference type="PANTHER" id="PTHR48100">
    <property type="entry name" value="BROAD-SPECIFICITY PHOSPHATASE YOR283W-RELATED"/>
    <property type="match status" value="1"/>
</dbReference>
<organism evidence="6 7">
    <name type="scientific">Corynebacterium stationis</name>
    <dbReference type="NCBI Taxonomy" id="1705"/>
    <lineage>
        <taxon>Bacteria</taxon>
        <taxon>Bacillati</taxon>
        <taxon>Actinomycetota</taxon>
        <taxon>Actinomycetes</taxon>
        <taxon>Mycobacteriales</taxon>
        <taxon>Corynebacteriaceae</taxon>
        <taxon>Corynebacterium</taxon>
    </lineage>
</organism>
<dbReference type="GO" id="GO:0004523">
    <property type="term" value="F:RNA-DNA hybrid ribonuclease activity"/>
    <property type="evidence" value="ECO:0007669"/>
    <property type="project" value="InterPro"/>
</dbReference>
<dbReference type="InterPro" id="IPR050275">
    <property type="entry name" value="PGM_Phosphatase"/>
</dbReference>
<dbReference type="PIRSF" id="PIRSF036922">
    <property type="entry name" value="RNaseH_PGAM"/>
    <property type="match status" value="1"/>
</dbReference>
<dbReference type="CDD" id="cd09279">
    <property type="entry name" value="RNase_HI_like"/>
    <property type="match status" value="1"/>
</dbReference>
<dbReference type="SUPFAM" id="SSF53254">
    <property type="entry name" value="Phosphoglycerate mutase-like"/>
    <property type="match status" value="1"/>
</dbReference>
<dbReference type="CDD" id="cd07067">
    <property type="entry name" value="HP_PGM_like"/>
    <property type="match status" value="1"/>
</dbReference>
<dbReference type="Pfam" id="PF00300">
    <property type="entry name" value="His_Phos_1"/>
    <property type="match status" value="1"/>
</dbReference>
<dbReference type="InterPro" id="IPR013078">
    <property type="entry name" value="His_Pase_superF_clade-1"/>
</dbReference>
<dbReference type="SUPFAM" id="SSF53098">
    <property type="entry name" value="Ribonuclease H-like"/>
    <property type="match status" value="1"/>
</dbReference>
<dbReference type="PROSITE" id="PS50879">
    <property type="entry name" value="RNASE_H_1"/>
    <property type="match status" value="1"/>
</dbReference>
<dbReference type="STRING" id="1705.CA21670_03790"/>
<dbReference type="Proteomes" id="UP000076947">
    <property type="component" value="Unassembled WGS sequence"/>
</dbReference>
<dbReference type="Gene3D" id="3.30.420.10">
    <property type="entry name" value="Ribonuclease H-like superfamily/Ribonuclease H"/>
    <property type="match status" value="1"/>
</dbReference>
<accession>A0A177IR42</accession>
<sequence length="394" mass="43074">MKVIIFADGGSRGNPGVAGSGIVIYAADGSTILDEIAYVVGKKSTNNVAEYYGLLRGVERAAELGATEVEFYMDSKLVVEQINGRWKIKHPDMQKLALEAKKVIKSFDSFSLDWVARAKNSVADKLSNDAMDACAAGHPVGIVRDKEEVSQEDEAAPAVEAGVNATAERTAEQSSTLDPNDWMGDRGDITRFVLLRHGQTQMSVDKQYSGHTDVELTEHGQKQALAAAQALANRGLKFDAIVASPLARCQQTAKAAAQALGIDEIETIEDLIELDFGQWEGESFHAVDKHDGRRLQEWMNDSSVECPDGESLQQLHRRVRQVRKQLQKRYPGKTLLVVTHVNPIKSFIRQGLDGNAAVFEKVFLGLASISDVEFWAEGSLVRCVNDIGHLGALE</sequence>
<proteinExistence type="predicted"/>
<dbReference type="InterPro" id="IPR012337">
    <property type="entry name" value="RNaseH-like_sf"/>
</dbReference>
<evidence type="ECO:0000256" key="2">
    <source>
        <dbReference type="PIRSR" id="PIRSR613078-1"/>
    </source>
</evidence>
<dbReference type="GO" id="GO:0016791">
    <property type="term" value="F:phosphatase activity"/>
    <property type="evidence" value="ECO:0007669"/>
    <property type="project" value="TreeGrafter"/>
</dbReference>
<dbReference type="Pfam" id="PF13456">
    <property type="entry name" value="RVT_3"/>
    <property type="match status" value="1"/>
</dbReference>
<feature type="domain" description="RNase H type-1" evidence="5">
    <location>
        <begin position="1"/>
        <end position="132"/>
    </location>
</feature>
<evidence type="ECO:0000313" key="7">
    <source>
        <dbReference type="Proteomes" id="UP000076947"/>
    </source>
</evidence>
<dbReference type="InterPro" id="IPR029033">
    <property type="entry name" value="His_PPase_superfam"/>
</dbReference>
<feature type="region of interest" description="Disordered" evidence="4">
    <location>
        <begin position="147"/>
        <end position="183"/>
    </location>
</feature>
<evidence type="ECO:0000313" key="6">
    <source>
        <dbReference type="EMBL" id="OAH31290.1"/>
    </source>
</evidence>
<dbReference type="Gene3D" id="3.40.50.1240">
    <property type="entry name" value="Phosphoglycerate mutase-like"/>
    <property type="match status" value="1"/>
</dbReference>
<keyword evidence="7" id="KW-1185">Reference proteome</keyword>
<dbReference type="SMART" id="SM00855">
    <property type="entry name" value="PGAM"/>
    <property type="match status" value="1"/>
</dbReference>
<feature type="active site" description="Proton donor/acceptor" evidence="2">
    <location>
        <position position="273"/>
    </location>
</feature>
<evidence type="ECO:0000256" key="1">
    <source>
        <dbReference type="PIRSR" id="PIRSR036922-1"/>
    </source>
</evidence>
<dbReference type="RefSeq" id="WP_066838039.1">
    <property type="nucleotide sequence ID" value="NZ_LSTQ01000005.1"/>
</dbReference>
<dbReference type="AlphaFoldDB" id="A0A177IR42"/>
<dbReference type="GO" id="GO:0005737">
    <property type="term" value="C:cytoplasm"/>
    <property type="evidence" value="ECO:0007669"/>
    <property type="project" value="TreeGrafter"/>
</dbReference>
<dbReference type="InterPro" id="IPR002156">
    <property type="entry name" value="RNaseH_domain"/>
</dbReference>
<feature type="active site" description="Tele-phosphohistidine intermediate" evidence="1">
    <location>
        <position position="197"/>
    </location>
</feature>
<feature type="binding site" evidence="3">
    <location>
        <position position="248"/>
    </location>
    <ligand>
        <name>substrate</name>
    </ligand>
</feature>
<dbReference type="NCBIfam" id="NF005567">
    <property type="entry name" value="PRK07238.1"/>
    <property type="match status" value="1"/>
</dbReference>
<dbReference type="EMBL" id="LSTQ01000005">
    <property type="protein sequence ID" value="OAH31290.1"/>
    <property type="molecule type" value="Genomic_DNA"/>
</dbReference>
<dbReference type="PANTHER" id="PTHR48100:SF1">
    <property type="entry name" value="HISTIDINE PHOSPHATASE FAMILY PROTEIN-RELATED"/>
    <property type="match status" value="1"/>
</dbReference>
<dbReference type="GO" id="GO:0003676">
    <property type="term" value="F:nucleic acid binding"/>
    <property type="evidence" value="ECO:0007669"/>
    <property type="project" value="InterPro"/>
</dbReference>
<reference evidence="7" key="1">
    <citation type="submission" date="2016-02" db="EMBL/GenBank/DDBJ databases">
        <authorList>
            <person name="Kaur G."/>
            <person name="Nair G.R."/>
            <person name="Mayilraj S."/>
        </authorList>
    </citation>
    <scope>NUCLEOTIDE SEQUENCE [LARGE SCALE GENOMIC DNA]</scope>
    <source>
        <strain evidence="7">GA-15</strain>
    </source>
</reference>
<feature type="active site" description="Proton donor/acceptor; for phosphatase activity" evidence="1">
    <location>
        <position position="273"/>
    </location>
</feature>
<evidence type="ECO:0000256" key="3">
    <source>
        <dbReference type="PIRSR" id="PIRSR613078-2"/>
    </source>
</evidence>
<dbReference type="InterPro" id="IPR036397">
    <property type="entry name" value="RNaseH_sf"/>
</dbReference>
<evidence type="ECO:0000256" key="4">
    <source>
        <dbReference type="SAM" id="MobiDB-lite"/>
    </source>
</evidence>
<evidence type="ECO:0000259" key="5">
    <source>
        <dbReference type="PROSITE" id="PS50879"/>
    </source>
</evidence>
<dbReference type="OrthoDB" id="5296884at2"/>
<gene>
    <name evidence="6" type="ORF">AYJ05_10565</name>
</gene>